<sequence length="208" mass="23434">MVKVKKSLLLGAIVCLAANSFAQSNFEKLGAQAWMKGDFKTAVVQLEKADSNDPSNINVLKMLGYSYFQCADYENAVGTYTRLVALKTDDYSAYYYRGKAYLNIANASKEDMSQTRDNLYANAIKDFTKAMEINGEEDIQILQNRGIAYKDYGIFKSYKIKKAVDKTNCVALLNKSINDFQKIMTMQPLRKDIVSLIDYVKAQIASLK</sequence>
<evidence type="ECO:0000313" key="4">
    <source>
        <dbReference type="Proteomes" id="UP001165460"/>
    </source>
</evidence>
<dbReference type="PROSITE" id="PS50005">
    <property type="entry name" value="TPR"/>
    <property type="match status" value="1"/>
</dbReference>
<evidence type="ECO:0000256" key="1">
    <source>
        <dbReference type="PROSITE-ProRule" id="PRU00339"/>
    </source>
</evidence>
<reference evidence="3" key="1">
    <citation type="submission" date="2022-03" db="EMBL/GenBank/DDBJ databases">
        <authorList>
            <person name="Woo C.Y."/>
        </authorList>
    </citation>
    <scope>NUCLEOTIDE SEQUENCE</scope>
    <source>
        <strain evidence="3">CYS-01</strain>
    </source>
</reference>
<protein>
    <recommendedName>
        <fullName evidence="5">Tetratricopeptide repeat protein</fullName>
    </recommendedName>
</protein>
<dbReference type="InterPro" id="IPR011990">
    <property type="entry name" value="TPR-like_helical_dom_sf"/>
</dbReference>
<accession>A0ABT0A021</accession>
<organism evidence="3 4">
    <name type="scientific">Pedobacter montanisoli</name>
    <dbReference type="NCBI Taxonomy" id="2923277"/>
    <lineage>
        <taxon>Bacteria</taxon>
        <taxon>Pseudomonadati</taxon>
        <taxon>Bacteroidota</taxon>
        <taxon>Sphingobacteriia</taxon>
        <taxon>Sphingobacteriales</taxon>
        <taxon>Sphingobacteriaceae</taxon>
        <taxon>Pedobacter</taxon>
    </lineage>
</organism>
<comment type="caution">
    <text evidence="3">The sequence shown here is derived from an EMBL/GenBank/DDBJ whole genome shotgun (WGS) entry which is preliminary data.</text>
</comment>
<evidence type="ECO:0000313" key="3">
    <source>
        <dbReference type="EMBL" id="MCJ0743898.1"/>
    </source>
</evidence>
<feature type="chain" id="PRO_5046077856" description="Tetratricopeptide repeat protein" evidence="2">
    <location>
        <begin position="23"/>
        <end position="208"/>
    </location>
</feature>
<dbReference type="SUPFAM" id="SSF48452">
    <property type="entry name" value="TPR-like"/>
    <property type="match status" value="1"/>
</dbReference>
<evidence type="ECO:0008006" key="5">
    <source>
        <dbReference type="Google" id="ProtNLM"/>
    </source>
</evidence>
<dbReference type="InterPro" id="IPR019734">
    <property type="entry name" value="TPR_rpt"/>
</dbReference>
<proteinExistence type="predicted"/>
<feature type="repeat" description="TPR" evidence="1">
    <location>
        <begin position="57"/>
        <end position="90"/>
    </location>
</feature>
<keyword evidence="4" id="KW-1185">Reference proteome</keyword>
<feature type="signal peptide" evidence="2">
    <location>
        <begin position="1"/>
        <end position="22"/>
    </location>
</feature>
<name>A0ABT0A021_9SPHI</name>
<dbReference type="EMBL" id="JALGBH010000002">
    <property type="protein sequence ID" value="MCJ0743898.1"/>
    <property type="molecule type" value="Genomic_DNA"/>
</dbReference>
<evidence type="ECO:0000256" key="2">
    <source>
        <dbReference type="SAM" id="SignalP"/>
    </source>
</evidence>
<dbReference type="Gene3D" id="1.25.40.10">
    <property type="entry name" value="Tetratricopeptide repeat domain"/>
    <property type="match status" value="2"/>
</dbReference>
<gene>
    <name evidence="3" type="ORF">MMF97_14360</name>
</gene>
<keyword evidence="2" id="KW-0732">Signal</keyword>
<dbReference type="RefSeq" id="WP_243363244.1">
    <property type="nucleotide sequence ID" value="NZ_JALGBH010000002.1"/>
</dbReference>
<dbReference type="Proteomes" id="UP001165460">
    <property type="component" value="Unassembled WGS sequence"/>
</dbReference>
<keyword evidence="1" id="KW-0802">TPR repeat</keyword>